<sequence>MAMGRDTRLLLATLLLLTLAKAARRHAPHQTWRYSSMWYTCAPTKSRTPPPPAHEPAGKKNSVSAFFSYPWYSQIELKPAFLVSHC</sequence>
<dbReference type="AlphaFoldDB" id="I1III1"/>
<dbReference type="HOGENOM" id="CLU_2501013_0_0_1"/>
<reference evidence="2 3" key="1">
    <citation type="journal article" date="2010" name="Nature">
        <title>Genome sequencing and analysis of the model grass Brachypodium distachyon.</title>
        <authorList>
            <consortium name="International Brachypodium Initiative"/>
        </authorList>
    </citation>
    <scope>NUCLEOTIDE SEQUENCE [LARGE SCALE GENOMIC DNA]</scope>
    <source>
        <strain evidence="2 3">Bd21</strain>
    </source>
</reference>
<dbReference type="InParanoid" id="I1III1"/>
<gene>
    <name evidence="2" type="ORF">BRADI_4g07660v3</name>
</gene>
<evidence type="ECO:0000313" key="4">
    <source>
        <dbReference type="Proteomes" id="UP000008810"/>
    </source>
</evidence>
<feature type="signal peptide" evidence="1">
    <location>
        <begin position="1"/>
        <end position="22"/>
    </location>
</feature>
<keyword evidence="4" id="KW-1185">Reference proteome</keyword>
<reference evidence="2" key="2">
    <citation type="submission" date="2017-06" db="EMBL/GenBank/DDBJ databases">
        <title>WGS assembly of Brachypodium distachyon.</title>
        <authorList>
            <consortium name="The International Brachypodium Initiative"/>
            <person name="Lucas S."/>
            <person name="Harmon-Smith M."/>
            <person name="Lail K."/>
            <person name="Tice H."/>
            <person name="Grimwood J."/>
            <person name="Bruce D."/>
            <person name="Barry K."/>
            <person name="Shu S."/>
            <person name="Lindquist E."/>
            <person name="Wang M."/>
            <person name="Pitluck S."/>
            <person name="Vogel J.P."/>
            <person name="Garvin D.F."/>
            <person name="Mockler T.C."/>
            <person name="Schmutz J."/>
            <person name="Rokhsar D."/>
            <person name="Bevan M.W."/>
        </authorList>
    </citation>
    <scope>NUCLEOTIDE SEQUENCE</scope>
    <source>
        <strain evidence="2">Bd21</strain>
    </source>
</reference>
<dbReference type="Gramene" id="KQJ86777">
    <property type="protein sequence ID" value="KQJ86777"/>
    <property type="gene ID" value="BRADI_4g07660v3"/>
</dbReference>
<protein>
    <recommendedName>
        <fullName evidence="5">Secreted protein</fullName>
    </recommendedName>
</protein>
<reference evidence="3" key="3">
    <citation type="submission" date="2018-08" db="UniProtKB">
        <authorList>
            <consortium name="EnsemblPlants"/>
        </authorList>
    </citation>
    <scope>IDENTIFICATION</scope>
    <source>
        <strain evidence="3">cv. Bd21</strain>
    </source>
</reference>
<evidence type="ECO:0000256" key="1">
    <source>
        <dbReference type="SAM" id="SignalP"/>
    </source>
</evidence>
<dbReference type="Proteomes" id="UP000008810">
    <property type="component" value="Chromosome 4"/>
</dbReference>
<proteinExistence type="predicted"/>
<dbReference type="EMBL" id="CM000883">
    <property type="protein sequence ID" value="KQJ86777.1"/>
    <property type="molecule type" value="Genomic_DNA"/>
</dbReference>
<accession>I1III1</accession>
<feature type="chain" id="PRO_5014095392" description="Secreted protein" evidence="1">
    <location>
        <begin position="23"/>
        <end position="86"/>
    </location>
</feature>
<evidence type="ECO:0008006" key="5">
    <source>
        <dbReference type="Google" id="ProtNLM"/>
    </source>
</evidence>
<evidence type="ECO:0000313" key="3">
    <source>
        <dbReference type="EnsemblPlants" id="KQJ86777"/>
    </source>
</evidence>
<name>I1III1_BRADI</name>
<dbReference type="EnsemblPlants" id="KQJ86777">
    <property type="protein sequence ID" value="KQJ86777"/>
    <property type="gene ID" value="BRADI_4g07660v3"/>
</dbReference>
<keyword evidence="1" id="KW-0732">Signal</keyword>
<organism evidence="2">
    <name type="scientific">Brachypodium distachyon</name>
    <name type="common">Purple false brome</name>
    <name type="synonym">Trachynia distachya</name>
    <dbReference type="NCBI Taxonomy" id="15368"/>
    <lineage>
        <taxon>Eukaryota</taxon>
        <taxon>Viridiplantae</taxon>
        <taxon>Streptophyta</taxon>
        <taxon>Embryophyta</taxon>
        <taxon>Tracheophyta</taxon>
        <taxon>Spermatophyta</taxon>
        <taxon>Magnoliopsida</taxon>
        <taxon>Liliopsida</taxon>
        <taxon>Poales</taxon>
        <taxon>Poaceae</taxon>
        <taxon>BOP clade</taxon>
        <taxon>Pooideae</taxon>
        <taxon>Stipodae</taxon>
        <taxon>Brachypodieae</taxon>
        <taxon>Brachypodium</taxon>
    </lineage>
</organism>
<evidence type="ECO:0000313" key="2">
    <source>
        <dbReference type="EMBL" id="KQJ86777.1"/>
    </source>
</evidence>